<dbReference type="InterPro" id="IPR052174">
    <property type="entry name" value="Flavoredoxin"/>
</dbReference>
<feature type="domain" description="Flavin reductase like" evidence="4">
    <location>
        <begin position="13"/>
        <end position="151"/>
    </location>
</feature>
<dbReference type="InterPro" id="IPR002563">
    <property type="entry name" value="Flavin_Rdtase-like_dom"/>
</dbReference>
<comment type="similarity">
    <text evidence="3">Belongs to the flavoredoxin family.</text>
</comment>
<dbReference type="AlphaFoldDB" id="A0A4R5VYR7"/>
<name>A0A4R5VYR7_9BURK</name>
<sequence>MRTNLPLDKAWKLLNHGPVTIITSAHGGKSNVMAASWAMPLDYDPPKILLVLDAAAHTRELVDASGEFGLQVPKRRIAEETVGVGQVSGRDEDKFARFNLKTFPAQKIAAPMLEECVAWLECKVIPDATQRYDLFIAEVVACYFDADRFHDNQWDFGDDPQERTMHYISNGEFFLTGERFKVPTIEE</sequence>
<accession>A0A4R5VYR7</accession>
<keyword evidence="6" id="KW-1185">Reference proteome</keyword>
<organism evidence="5 6">
    <name type="scientific">Sapientia aquatica</name>
    <dbReference type="NCBI Taxonomy" id="1549640"/>
    <lineage>
        <taxon>Bacteria</taxon>
        <taxon>Pseudomonadati</taxon>
        <taxon>Pseudomonadota</taxon>
        <taxon>Betaproteobacteria</taxon>
        <taxon>Burkholderiales</taxon>
        <taxon>Oxalobacteraceae</taxon>
        <taxon>Sapientia</taxon>
    </lineage>
</organism>
<dbReference type="GO" id="GO:0016646">
    <property type="term" value="F:oxidoreductase activity, acting on the CH-NH group of donors, NAD or NADP as acceptor"/>
    <property type="evidence" value="ECO:0007669"/>
    <property type="project" value="UniProtKB-ARBA"/>
</dbReference>
<evidence type="ECO:0000313" key="5">
    <source>
        <dbReference type="EMBL" id="TDK63718.1"/>
    </source>
</evidence>
<dbReference type="SMART" id="SM00903">
    <property type="entry name" value="Flavin_Reduct"/>
    <property type="match status" value="1"/>
</dbReference>
<protein>
    <submittedName>
        <fullName evidence="5">Flavin reductase family protein</fullName>
    </submittedName>
</protein>
<evidence type="ECO:0000313" key="6">
    <source>
        <dbReference type="Proteomes" id="UP000294829"/>
    </source>
</evidence>
<dbReference type="Gene3D" id="2.30.110.10">
    <property type="entry name" value="Electron Transport, Fmn-binding Protein, Chain A"/>
    <property type="match status" value="1"/>
</dbReference>
<dbReference type="RefSeq" id="WP_133329664.1">
    <property type="nucleotide sequence ID" value="NZ_SMYL01000008.1"/>
</dbReference>
<comment type="cofactor">
    <cofactor evidence="1">
        <name>FMN</name>
        <dbReference type="ChEBI" id="CHEBI:58210"/>
    </cofactor>
</comment>
<gene>
    <name evidence="5" type="ORF">E2I14_14185</name>
</gene>
<dbReference type="PANTHER" id="PTHR43567">
    <property type="entry name" value="FLAVOREDOXIN-RELATED-RELATED"/>
    <property type="match status" value="1"/>
</dbReference>
<proteinExistence type="inferred from homology"/>
<dbReference type="InterPro" id="IPR012349">
    <property type="entry name" value="Split_barrel_FMN-bd"/>
</dbReference>
<dbReference type="SUPFAM" id="SSF50475">
    <property type="entry name" value="FMN-binding split barrel"/>
    <property type="match status" value="1"/>
</dbReference>
<evidence type="ECO:0000259" key="4">
    <source>
        <dbReference type="SMART" id="SM00903"/>
    </source>
</evidence>
<dbReference type="GO" id="GO:0010181">
    <property type="term" value="F:FMN binding"/>
    <property type="evidence" value="ECO:0007669"/>
    <property type="project" value="InterPro"/>
</dbReference>
<reference evidence="5 6" key="1">
    <citation type="submission" date="2019-03" db="EMBL/GenBank/DDBJ databases">
        <title>Sapientia aquatica gen. nov., sp. nov., isolated from a crater lake.</title>
        <authorList>
            <person name="Felfoldi T."/>
            <person name="Szabo A."/>
            <person name="Toth E."/>
            <person name="Schumann P."/>
            <person name="Keki Z."/>
            <person name="Marialigeti K."/>
            <person name="Mathe I."/>
        </authorList>
    </citation>
    <scope>NUCLEOTIDE SEQUENCE [LARGE SCALE GENOMIC DNA]</scope>
    <source>
        <strain evidence="5 6">SA-152</strain>
    </source>
</reference>
<comment type="caution">
    <text evidence="5">The sequence shown here is derived from an EMBL/GenBank/DDBJ whole genome shotgun (WGS) entry which is preliminary data.</text>
</comment>
<dbReference type="OrthoDB" id="9792436at2"/>
<evidence type="ECO:0000256" key="3">
    <source>
        <dbReference type="ARBA" id="ARBA00038054"/>
    </source>
</evidence>
<dbReference type="Proteomes" id="UP000294829">
    <property type="component" value="Unassembled WGS sequence"/>
</dbReference>
<dbReference type="PANTHER" id="PTHR43567:SF1">
    <property type="entry name" value="FLAVOREDOXIN"/>
    <property type="match status" value="1"/>
</dbReference>
<keyword evidence="2" id="KW-0285">Flavoprotein</keyword>
<dbReference type="Pfam" id="PF01613">
    <property type="entry name" value="Flavin_Reduct"/>
    <property type="match status" value="1"/>
</dbReference>
<evidence type="ECO:0000256" key="1">
    <source>
        <dbReference type="ARBA" id="ARBA00001917"/>
    </source>
</evidence>
<evidence type="ECO:0000256" key="2">
    <source>
        <dbReference type="ARBA" id="ARBA00022630"/>
    </source>
</evidence>
<dbReference type="EMBL" id="SMYL01000008">
    <property type="protein sequence ID" value="TDK63718.1"/>
    <property type="molecule type" value="Genomic_DNA"/>
</dbReference>